<keyword evidence="13" id="KW-0406">Ion transport</keyword>
<feature type="transmembrane region" description="Helical" evidence="16">
    <location>
        <begin position="368"/>
        <end position="393"/>
    </location>
</feature>
<dbReference type="PROSITE" id="PS01047">
    <property type="entry name" value="HMA_1"/>
    <property type="match status" value="1"/>
</dbReference>
<dbReference type="EC" id="7.2.2.8" evidence="3"/>
<keyword evidence="5 16" id="KW-0812">Transmembrane</keyword>
<dbReference type="GO" id="GO:0016887">
    <property type="term" value="F:ATP hydrolysis activity"/>
    <property type="evidence" value="ECO:0007669"/>
    <property type="project" value="InterPro"/>
</dbReference>
<dbReference type="InterPro" id="IPR008250">
    <property type="entry name" value="ATPase_P-typ_transduc_dom_A_sf"/>
</dbReference>
<keyword evidence="11 16" id="KW-1133">Transmembrane helix</keyword>
<sequence>MKKIVLKIGGMTCSACSSGLEKYLNKQEGVTDATVNLVLSIATVYYENITVKDIERFIKEAGFTSLGEFKGIEDKVTNKTDKIKLILLGLLMIFMMYISMGEMLNLPSIPYLNHKYPLILSTTLLIITLVYLIYGLDIIKSGIKNLLHKMPNMDTLVMFSVIFSFLYSLYSYINILGGNNTYIHNLYFESTCMVIYFIKLGRIIEDSSKDKTKDAIRKLVEITPSYAIVKRNDKELKVTIDEVEVGDTLICKAGEKIAVDGTITKGKTYVNESFITGESAPVLKEKGATVIAGSICYDGLIEYTAKKIGRDSTISEIVKLVVESTNTKTKIQRLADKVSGIFVPVILLIAFLTFIIQILIGLPLEESLIHMVTVLVVVCPCALGLAVPLVVVVSNGICAKKGLFLRNSEVLEKARTIDTVVFDKTGTLTFGTLKIFKTYNYSSYKDNELINIVSNI</sequence>
<dbReference type="PANTHER" id="PTHR43520:SF8">
    <property type="entry name" value="P-TYPE CU(+) TRANSPORTER"/>
    <property type="match status" value="1"/>
</dbReference>
<dbReference type="Gene3D" id="3.40.50.1000">
    <property type="entry name" value="HAD superfamily/HAD-like"/>
    <property type="match status" value="1"/>
</dbReference>
<feature type="transmembrane region" description="Helical" evidence="16">
    <location>
        <begin position="85"/>
        <end position="104"/>
    </location>
</feature>
<dbReference type="InterPro" id="IPR059000">
    <property type="entry name" value="ATPase_P-type_domA"/>
</dbReference>
<dbReference type="InterPro" id="IPR001757">
    <property type="entry name" value="P_typ_ATPase"/>
</dbReference>
<comment type="catalytic activity">
    <reaction evidence="15">
        <text>Cu(+)(in) + ATP + H2O = Cu(+)(out) + ADP + phosphate + H(+)</text>
        <dbReference type="Rhea" id="RHEA:25792"/>
        <dbReference type="ChEBI" id="CHEBI:15377"/>
        <dbReference type="ChEBI" id="CHEBI:15378"/>
        <dbReference type="ChEBI" id="CHEBI:30616"/>
        <dbReference type="ChEBI" id="CHEBI:43474"/>
        <dbReference type="ChEBI" id="CHEBI:49552"/>
        <dbReference type="ChEBI" id="CHEBI:456216"/>
        <dbReference type="EC" id="7.2.2.8"/>
    </reaction>
</comment>
<dbReference type="EMBL" id="DVKQ01000073">
    <property type="protein sequence ID" value="HIT37945.1"/>
    <property type="molecule type" value="Genomic_DNA"/>
</dbReference>
<dbReference type="GO" id="GO:0005524">
    <property type="term" value="F:ATP binding"/>
    <property type="evidence" value="ECO:0007669"/>
    <property type="project" value="UniProtKB-KW"/>
</dbReference>
<dbReference type="PANTHER" id="PTHR43520">
    <property type="entry name" value="ATP7, ISOFORM B"/>
    <property type="match status" value="1"/>
</dbReference>
<dbReference type="CDD" id="cd00371">
    <property type="entry name" value="HMA"/>
    <property type="match status" value="1"/>
</dbReference>
<feature type="domain" description="HMA" evidence="17">
    <location>
        <begin position="2"/>
        <end position="66"/>
    </location>
</feature>
<evidence type="ECO:0000256" key="6">
    <source>
        <dbReference type="ARBA" id="ARBA00022723"/>
    </source>
</evidence>
<dbReference type="Proteomes" id="UP000886833">
    <property type="component" value="Unassembled WGS sequence"/>
</dbReference>
<gene>
    <name evidence="18" type="ORF">IAB59_05670</name>
</gene>
<comment type="caution">
    <text evidence="18">The sequence shown here is derived from an EMBL/GenBank/DDBJ whole genome shotgun (WGS) entry which is preliminary data.</text>
</comment>
<dbReference type="Gene3D" id="2.70.150.10">
    <property type="entry name" value="Calcium-transporting ATPase, cytoplasmic transduction domain A"/>
    <property type="match status" value="1"/>
</dbReference>
<dbReference type="GO" id="GO:0140581">
    <property type="term" value="F:P-type monovalent copper transporter activity"/>
    <property type="evidence" value="ECO:0007669"/>
    <property type="project" value="UniProtKB-EC"/>
</dbReference>
<accession>A0A9D1KBT2</accession>
<keyword evidence="8" id="KW-0187">Copper transport</keyword>
<organism evidence="18 19">
    <name type="scientific">Candidatus Onthousia faecipullorum</name>
    <dbReference type="NCBI Taxonomy" id="2840887"/>
    <lineage>
        <taxon>Bacteria</taxon>
        <taxon>Bacillati</taxon>
        <taxon>Bacillota</taxon>
        <taxon>Bacilli</taxon>
        <taxon>Candidatus Onthousia</taxon>
    </lineage>
</organism>
<evidence type="ECO:0000256" key="3">
    <source>
        <dbReference type="ARBA" id="ARBA00012517"/>
    </source>
</evidence>
<dbReference type="GO" id="GO:0055070">
    <property type="term" value="P:copper ion homeostasis"/>
    <property type="evidence" value="ECO:0007669"/>
    <property type="project" value="TreeGrafter"/>
</dbReference>
<dbReference type="Gene3D" id="3.40.1110.10">
    <property type="entry name" value="Calcium-transporting ATPase, cytoplasmic domain N"/>
    <property type="match status" value="1"/>
</dbReference>
<dbReference type="InterPro" id="IPR018303">
    <property type="entry name" value="ATPase_P-typ_P_site"/>
</dbReference>
<comment type="similarity">
    <text evidence="2">Belongs to the cation transport ATPase (P-type) (TC 3.A.3) family. Type IB subfamily.</text>
</comment>
<reference evidence="18" key="1">
    <citation type="submission" date="2020-10" db="EMBL/GenBank/DDBJ databases">
        <authorList>
            <person name="Gilroy R."/>
        </authorList>
    </citation>
    <scope>NUCLEOTIDE SEQUENCE</scope>
    <source>
        <strain evidence="18">CHK195-26880</strain>
    </source>
</reference>
<dbReference type="InterPro" id="IPR036163">
    <property type="entry name" value="HMA_dom_sf"/>
</dbReference>
<keyword evidence="6" id="KW-0479">Metal-binding</keyword>
<protein>
    <recommendedName>
        <fullName evidence="3">P-type Cu(+) transporter</fullName>
        <ecNumber evidence="3">7.2.2.8</ecNumber>
    </recommendedName>
</protein>
<keyword evidence="9" id="KW-0067">ATP-binding</keyword>
<evidence type="ECO:0000256" key="10">
    <source>
        <dbReference type="ARBA" id="ARBA00022967"/>
    </source>
</evidence>
<comment type="subcellular location">
    <subcellularLocation>
        <location evidence="1">Cell membrane</location>
        <topology evidence="1">Multi-pass membrane protein</topology>
    </subcellularLocation>
</comment>
<dbReference type="PROSITE" id="PS50846">
    <property type="entry name" value="HMA_2"/>
    <property type="match status" value="1"/>
</dbReference>
<evidence type="ECO:0000256" key="2">
    <source>
        <dbReference type="ARBA" id="ARBA00006024"/>
    </source>
</evidence>
<dbReference type="InterPro" id="IPR023299">
    <property type="entry name" value="ATPase_P-typ_cyto_dom_N"/>
</dbReference>
<evidence type="ECO:0000256" key="11">
    <source>
        <dbReference type="ARBA" id="ARBA00022989"/>
    </source>
</evidence>
<dbReference type="GO" id="GO:0005507">
    <property type="term" value="F:copper ion binding"/>
    <property type="evidence" value="ECO:0007669"/>
    <property type="project" value="TreeGrafter"/>
</dbReference>
<dbReference type="SUPFAM" id="SSF55008">
    <property type="entry name" value="HMA, heavy metal-associated domain"/>
    <property type="match status" value="1"/>
</dbReference>
<dbReference type="InterPro" id="IPR023298">
    <property type="entry name" value="ATPase_P-typ_TM_dom_sf"/>
</dbReference>
<proteinExistence type="inferred from homology"/>
<evidence type="ECO:0000256" key="4">
    <source>
        <dbReference type="ARBA" id="ARBA00022448"/>
    </source>
</evidence>
<dbReference type="GO" id="GO:0043682">
    <property type="term" value="F:P-type divalent copper transporter activity"/>
    <property type="evidence" value="ECO:0007669"/>
    <property type="project" value="TreeGrafter"/>
</dbReference>
<evidence type="ECO:0000256" key="15">
    <source>
        <dbReference type="ARBA" id="ARBA00049289"/>
    </source>
</evidence>
<dbReference type="PRINTS" id="PR00943">
    <property type="entry name" value="CUATPASE"/>
</dbReference>
<evidence type="ECO:0000256" key="5">
    <source>
        <dbReference type="ARBA" id="ARBA00022692"/>
    </source>
</evidence>
<dbReference type="PROSITE" id="PS00154">
    <property type="entry name" value="ATPASE_E1_E2"/>
    <property type="match status" value="1"/>
</dbReference>
<dbReference type="GO" id="GO:0005886">
    <property type="term" value="C:plasma membrane"/>
    <property type="evidence" value="ECO:0007669"/>
    <property type="project" value="UniProtKB-SubCell"/>
</dbReference>
<evidence type="ECO:0000256" key="14">
    <source>
        <dbReference type="ARBA" id="ARBA00023136"/>
    </source>
</evidence>
<feature type="transmembrane region" description="Helical" evidence="16">
    <location>
        <begin position="185"/>
        <end position="204"/>
    </location>
</feature>
<evidence type="ECO:0000256" key="1">
    <source>
        <dbReference type="ARBA" id="ARBA00004651"/>
    </source>
</evidence>
<evidence type="ECO:0000313" key="19">
    <source>
        <dbReference type="Proteomes" id="UP000886833"/>
    </source>
</evidence>
<evidence type="ECO:0000256" key="8">
    <source>
        <dbReference type="ARBA" id="ARBA00022796"/>
    </source>
</evidence>
<name>A0A9D1KBT2_9FIRM</name>
<feature type="transmembrane region" description="Helical" evidence="16">
    <location>
        <begin position="116"/>
        <end position="134"/>
    </location>
</feature>
<dbReference type="Gene3D" id="3.30.70.100">
    <property type="match status" value="1"/>
</dbReference>
<evidence type="ECO:0000256" key="9">
    <source>
        <dbReference type="ARBA" id="ARBA00022840"/>
    </source>
</evidence>
<evidence type="ECO:0000259" key="17">
    <source>
        <dbReference type="PROSITE" id="PS50846"/>
    </source>
</evidence>
<keyword evidence="12" id="KW-0186">Copper</keyword>
<dbReference type="SUPFAM" id="SSF81665">
    <property type="entry name" value="Calcium ATPase, transmembrane domain M"/>
    <property type="match status" value="1"/>
</dbReference>
<dbReference type="InterPro" id="IPR023214">
    <property type="entry name" value="HAD_sf"/>
</dbReference>
<dbReference type="SUPFAM" id="SSF81653">
    <property type="entry name" value="Calcium ATPase, transduction domain A"/>
    <property type="match status" value="1"/>
</dbReference>
<dbReference type="NCBIfam" id="TIGR01494">
    <property type="entry name" value="ATPase_P-type"/>
    <property type="match status" value="1"/>
</dbReference>
<evidence type="ECO:0000256" key="13">
    <source>
        <dbReference type="ARBA" id="ARBA00023065"/>
    </source>
</evidence>
<keyword evidence="7" id="KW-0547">Nucleotide-binding</keyword>
<dbReference type="FunFam" id="2.70.150.10:FF:000002">
    <property type="entry name" value="Copper-transporting ATPase 1, putative"/>
    <property type="match status" value="1"/>
</dbReference>
<dbReference type="InterPro" id="IPR006121">
    <property type="entry name" value="HMA_dom"/>
</dbReference>
<keyword evidence="4" id="KW-0813">Transport</keyword>
<evidence type="ECO:0000256" key="7">
    <source>
        <dbReference type="ARBA" id="ARBA00022741"/>
    </source>
</evidence>
<evidence type="ECO:0000256" key="16">
    <source>
        <dbReference type="SAM" id="Phobius"/>
    </source>
</evidence>
<dbReference type="Pfam" id="PF00403">
    <property type="entry name" value="HMA"/>
    <property type="match status" value="1"/>
</dbReference>
<dbReference type="AlphaFoldDB" id="A0A9D1KBT2"/>
<reference evidence="18" key="2">
    <citation type="journal article" date="2021" name="PeerJ">
        <title>Extensive microbial diversity within the chicken gut microbiome revealed by metagenomics and culture.</title>
        <authorList>
            <person name="Gilroy R."/>
            <person name="Ravi A."/>
            <person name="Getino M."/>
            <person name="Pursley I."/>
            <person name="Horton D.L."/>
            <person name="Alikhan N.F."/>
            <person name="Baker D."/>
            <person name="Gharbi K."/>
            <person name="Hall N."/>
            <person name="Watson M."/>
            <person name="Adriaenssens E.M."/>
            <person name="Foster-Nyarko E."/>
            <person name="Jarju S."/>
            <person name="Secka A."/>
            <person name="Antonio M."/>
            <person name="Oren A."/>
            <person name="Chaudhuri R.R."/>
            <person name="La Ragione R."/>
            <person name="Hildebrand F."/>
            <person name="Pallen M.J."/>
        </authorList>
    </citation>
    <scope>NUCLEOTIDE SEQUENCE</scope>
    <source>
        <strain evidence="18">CHK195-26880</strain>
    </source>
</reference>
<evidence type="ECO:0000313" key="18">
    <source>
        <dbReference type="EMBL" id="HIT37945.1"/>
    </source>
</evidence>
<keyword evidence="10" id="KW-1278">Translocase</keyword>
<dbReference type="InterPro" id="IPR017969">
    <property type="entry name" value="Heavy-metal-associated_CS"/>
</dbReference>
<dbReference type="FunFam" id="3.30.70.100:FF:000001">
    <property type="entry name" value="ATPase copper transporting beta"/>
    <property type="match status" value="1"/>
</dbReference>
<keyword evidence="14 16" id="KW-0472">Membrane</keyword>
<feature type="non-terminal residue" evidence="18">
    <location>
        <position position="456"/>
    </location>
</feature>
<feature type="transmembrane region" description="Helical" evidence="16">
    <location>
        <begin position="155"/>
        <end position="173"/>
    </location>
</feature>
<evidence type="ECO:0000256" key="12">
    <source>
        <dbReference type="ARBA" id="ARBA00023008"/>
    </source>
</evidence>
<dbReference type="Pfam" id="PF00122">
    <property type="entry name" value="E1-E2_ATPase"/>
    <property type="match status" value="1"/>
</dbReference>
<feature type="transmembrane region" description="Helical" evidence="16">
    <location>
        <begin position="338"/>
        <end position="362"/>
    </location>
</feature>